<name>A0A382G1L0_9ZZZZ</name>
<evidence type="ECO:0000313" key="1">
    <source>
        <dbReference type="EMBL" id="SVB68772.1"/>
    </source>
</evidence>
<proteinExistence type="predicted"/>
<dbReference type="AlphaFoldDB" id="A0A382G1L0"/>
<dbReference type="EMBL" id="UINC01052902">
    <property type="protein sequence ID" value="SVB68772.1"/>
    <property type="molecule type" value="Genomic_DNA"/>
</dbReference>
<gene>
    <name evidence="1" type="ORF">METZ01_LOCUS221626</name>
</gene>
<sequence length="35" mass="4202">MNMHYEYIEVGNGGHIKSVIEKLPEMFISFEKHRH</sequence>
<protein>
    <submittedName>
        <fullName evidence="1">Uncharacterized protein</fullName>
    </submittedName>
</protein>
<organism evidence="1">
    <name type="scientific">marine metagenome</name>
    <dbReference type="NCBI Taxonomy" id="408172"/>
    <lineage>
        <taxon>unclassified sequences</taxon>
        <taxon>metagenomes</taxon>
        <taxon>ecological metagenomes</taxon>
    </lineage>
</organism>
<accession>A0A382G1L0</accession>
<reference evidence="1" key="1">
    <citation type="submission" date="2018-05" db="EMBL/GenBank/DDBJ databases">
        <authorList>
            <person name="Lanie J.A."/>
            <person name="Ng W.-L."/>
            <person name="Kazmierczak K.M."/>
            <person name="Andrzejewski T.M."/>
            <person name="Davidsen T.M."/>
            <person name="Wayne K.J."/>
            <person name="Tettelin H."/>
            <person name="Glass J.I."/>
            <person name="Rusch D."/>
            <person name="Podicherti R."/>
            <person name="Tsui H.-C.T."/>
            <person name="Winkler M.E."/>
        </authorList>
    </citation>
    <scope>NUCLEOTIDE SEQUENCE</scope>
</reference>